<evidence type="ECO:0000313" key="3">
    <source>
        <dbReference type="Proteomes" id="UP001592531"/>
    </source>
</evidence>
<dbReference type="Pfam" id="PF20137">
    <property type="entry name" value="BubE"/>
    <property type="match status" value="1"/>
</dbReference>
<evidence type="ECO:0000313" key="2">
    <source>
        <dbReference type="EMBL" id="MFC1421298.1"/>
    </source>
</evidence>
<dbReference type="Proteomes" id="UP001592531">
    <property type="component" value="Unassembled WGS sequence"/>
</dbReference>
<sequence length="147" mass="16286">MRTTRLAHAFVDHFPDRLDPGVLYVSIPFASVAHLCCCGCGSEVVTPLGREEWHLTFDGESISLHPSIGNWGFTCHSHYWIHRNQVRWVPSRPVKQPRVPGTGSGERGGHEPLAVGTAAPGRLEWPAEPAARHLAGRLLSRLTGRRR</sequence>
<accession>A0ABV6W5V5</accession>
<evidence type="ECO:0000256" key="1">
    <source>
        <dbReference type="SAM" id="MobiDB-lite"/>
    </source>
</evidence>
<dbReference type="InterPro" id="IPR045384">
    <property type="entry name" value="DUF6527"/>
</dbReference>
<feature type="region of interest" description="Disordered" evidence="1">
    <location>
        <begin position="92"/>
        <end position="116"/>
    </location>
</feature>
<keyword evidence="3" id="KW-1185">Reference proteome</keyword>
<reference evidence="2 3" key="1">
    <citation type="submission" date="2024-09" db="EMBL/GenBank/DDBJ databases">
        <authorList>
            <person name="Lee S.D."/>
        </authorList>
    </citation>
    <scope>NUCLEOTIDE SEQUENCE [LARGE SCALE GENOMIC DNA]</scope>
    <source>
        <strain evidence="2 3">N8-3</strain>
    </source>
</reference>
<name>A0ABV6W5V5_9ACTN</name>
<dbReference type="RefSeq" id="WP_380544247.1">
    <property type="nucleotide sequence ID" value="NZ_JBHFAB010000037.1"/>
</dbReference>
<proteinExistence type="predicted"/>
<organism evidence="2 3">
    <name type="scientific">Streptacidiphilus cavernicola</name>
    <dbReference type="NCBI Taxonomy" id="3342716"/>
    <lineage>
        <taxon>Bacteria</taxon>
        <taxon>Bacillati</taxon>
        <taxon>Actinomycetota</taxon>
        <taxon>Actinomycetes</taxon>
        <taxon>Kitasatosporales</taxon>
        <taxon>Streptomycetaceae</taxon>
        <taxon>Streptacidiphilus</taxon>
    </lineage>
</organism>
<comment type="caution">
    <text evidence="2">The sequence shown here is derived from an EMBL/GenBank/DDBJ whole genome shotgun (WGS) entry which is preliminary data.</text>
</comment>
<protein>
    <submittedName>
        <fullName evidence="2">DUF6527 family protein</fullName>
    </submittedName>
</protein>
<dbReference type="EMBL" id="JBHFAB010000037">
    <property type="protein sequence ID" value="MFC1421298.1"/>
    <property type="molecule type" value="Genomic_DNA"/>
</dbReference>
<gene>
    <name evidence="2" type="ORF">ACEZDE_32345</name>
</gene>